<evidence type="ECO:0008006" key="3">
    <source>
        <dbReference type="Google" id="ProtNLM"/>
    </source>
</evidence>
<organism evidence="1 2">
    <name type="scientific">Hymenobacter artigasi</name>
    <dbReference type="NCBI Taxonomy" id="2719616"/>
    <lineage>
        <taxon>Bacteria</taxon>
        <taxon>Pseudomonadati</taxon>
        <taxon>Bacteroidota</taxon>
        <taxon>Cytophagia</taxon>
        <taxon>Cytophagales</taxon>
        <taxon>Hymenobacteraceae</taxon>
        <taxon>Hymenobacter</taxon>
    </lineage>
</organism>
<dbReference type="Proteomes" id="UP000717634">
    <property type="component" value="Unassembled WGS sequence"/>
</dbReference>
<keyword evidence="2" id="KW-1185">Reference proteome</keyword>
<proteinExistence type="predicted"/>
<dbReference type="EMBL" id="JAAVTK010000012">
    <property type="protein sequence ID" value="NKI90923.1"/>
    <property type="molecule type" value="Genomic_DNA"/>
</dbReference>
<gene>
    <name evidence="1" type="ORF">HBN54_003535</name>
</gene>
<sequence length="105" mass="11188">MTTVSEVLNHLKKEGYTVDFNLQDNCLICHGNALQLSPDEFQVDRHYRFEGMSDPGDEAVVYAISSPQHGLKGTLVNGYGISSEAMGAAMVQALSTGPTSPAAGK</sequence>
<accession>A0ABX1HPL0</accession>
<comment type="caution">
    <text evidence="1">The sequence shown here is derived from an EMBL/GenBank/DDBJ whole genome shotgun (WGS) entry which is preliminary data.</text>
</comment>
<protein>
    <recommendedName>
        <fullName evidence="3">Phosphoribosylpyrophosphate synthetase</fullName>
    </recommendedName>
</protein>
<name>A0ABX1HPL0_9BACT</name>
<reference evidence="1 2" key="1">
    <citation type="submission" date="2020-03" db="EMBL/GenBank/DDBJ databases">
        <title>Genomic Encyclopedia of Type Strains, Phase IV (KMG-V): Genome sequencing to study the core and pangenomes of soil and plant-associated prokaryotes.</title>
        <authorList>
            <person name="Whitman W."/>
        </authorList>
    </citation>
    <scope>NUCLEOTIDE SEQUENCE [LARGE SCALE GENOMIC DNA]</scope>
    <source>
        <strain evidence="1 2">1B</strain>
    </source>
</reference>
<evidence type="ECO:0000313" key="1">
    <source>
        <dbReference type="EMBL" id="NKI90923.1"/>
    </source>
</evidence>
<evidence type="ECO:0000313" key="2">
    <source>
        <dbReference type="Proteomes" id="UP000717634"/>
    </source>
</evidence>
<dbReference type="RefSeq" id="WP_168674511.1">
    <property type="nucleotide sequence ID" value="NZ_JAAVTK010000012.1"/>
</dbReference>